<sequence length="47" mass="5331">MNFNPVFPFSSGIKIKSGRKKKSKGKGFFASLFGGKKRKRGRRKKGR</sequence>
<feature type="compositionally biased region" description="Basic residues" evidence="1">
    <location>
        <begin position="16"/>
        <end position="25"/>
    </location>
</feature>
<gene>
    <name evidence="2" type="ORF">UT61_C0025G0013</name>
</gene>
<comment type="caution">
    <text evidence="2">The sequence shown here is derived from an EMBL/GenBank/DDBJ whole genome shotgun (WGS) entry which is preliminary data.</text>
</comment>
<feature type="compositionally biased region" description="Basic residues" evidence="1">
    <location>
        <begin position="35"/>
        <end position="47"/>
    </location>
</feature>
<dbReference type="Proteomes" id="UP000034793">
    <property type="component" value="Unassembled WGS sequence"/>
</dbReference>
<dbReference type="AlphaFoldDB" id="A0A0G0PX42"/>
<feature type="region of interest" description="Disordered" evidence="1">
    <location>
        <begin position="1"/>
        <end position="47"/>
    </location>
</feature>
<dbReference type="EMBL" id="LBXL01000025">
    <property type="protein sequence ID" value="KKR29681.1"/>
    <property type="molecule type" value="Genomic_DNA"/>
</dbReference>
<evidence type="ECO:0000313" key="2">
    <source>
        <dbReference type="EMBL" id="KKR29681.1"/>
    </source>
</evidence>
<accession>A0A0G0PX42</accession>
<name>A0A0G0PX42_9BACT</name>
<proteinExistence type="predicted"/>
<evidence type="ECO:0000256" key="1">
    <source>
        <dbReference type="SAM" id="MobiDB-lite"/>
    </source>
</evidence>
<evidence type="ECO:0000313" key="3">
    <source>
        <dbReference type="Proteomes" id="UP000034793"/>
    </source>
</evidence>
<reference evidence="2 3" key="1">
    <citation type="journal article" date="2015" name="Nature">
        <title>rRNA introns, odd ribosomes, and small enigmatic genomes across a large radiation of phyla.</title>
        <authorList>
            <person name="Brown C.T."/>
            <person name="Hug L.A."/>
            <person name="Thomas B.C."/>
            <person name="Sharon I."/>
            <person name="Castelle C.J."/>
            <person name="Singh A."/>
            <person name="Wilkins M.J."/>
            <person name="Williams K.H."/>
            <person name="Banfield J.F."/>
        </authorList>
    </citation>
    <scope>NUCLEOTIDE SEQUENCE [LARGE SCALE GENOMIC DNA]</scope>
</reference>
<protein>
    <submittedName>
        <fullName evidence="2">Uncharacterized protein</fullName>
    </submittedName>
</protein>
<organism evidence="2 3">
    <name type="scientific">Candidatus Woesebacteria bacterium GW2011_GWA1_39_8</name>
    <dbReference type="NCBI Taxonomy" id="1618552"/>
    <lineage>
        <taxon>Bacteria</taxon>
        <taxon>Candidatus Woeseibacteriota</taxon>
    </lineage>
</organism>